<evidence type="ECO:0000256" key="1">
    <source>
        <dbReference type="SAM" id="MobiDB-lite"/>
    </source>
</evidence>
<dbReference type="EnsemblMetazoa" id="ASIC017646-RA">
    <property type="protein sequence ID" value="ASIC017646-PA"/>
    <property type="gene ID" value="ASIC017646"/>
</dbReference>
<feature type="region of interest" description="Disordered" evidence="1">
    <location>
        <begin position="134"/>
        <end position="156"/>
    </location>
</feature>
<reference evidence="3" key="2">
    <citation type="submission" date="2020-05" db="UniProtKB">
        <authorList>
            <consortium name="EnsemblMetazoa"/>
        </authorList>
    </citation>
    <scope>IDENTIFICATION</scope>
</reference>
<dbReference type="EMBL" id="KE525346">
    <property type="protein sequence ID" value="KFB49629.1"/>
    <property type="molecule type" value="Genomic_DNA"/>
</dbReference>
<protein>
    <submittedName>
        <fullName evidence="2 3">Uncharacterized protein</fullName>
    </submittedName>
</protein>
<evidence type="ECO:0000313" key="2">
    <source>
        <dbReference type="EMBL" id="KFB49629.1"/>
    </source>
</evidence>
<keyword evidence="4" id="KW-1185">Reference proteome</keyword>
<proteinExistence type="predicted"/>
<dbReference type="Proteomes" id="UP000030765">
    <property type="component" value="Unassembled WGS sequence"/>
</dbReference>
<organism evidence="2">
    <name type="scientific">Anopheles sinensis</name>
    <name type="common">Mosquito</name>
    <dbReference type="NCBI Taxonomy" id="74873"/>
    <lineage>
        <taxon>Eukaryota</taxon>
        <taxon>Metazoa</taxon>
        <taxon>Ecdysozoa</taxon>
        <taxon>Arthropoda</taxon>
        <taxon>Hexapoda</taxon>
        <taxon>Insecta</taxon>
        <taxon>Pterygota</taxon>
        <taxon>Neoptera</taxon>
        <taxon>Endopterygota</taxon>
        <taxon>Diptera</taxon>
        <taxon>Nematocera</taxon>
        <taxon>Culicoidea</taxon>
        <taxon>Culicidae</taxon>
        <taxon>Anophelinae</taxon>
        <taxon>Anopheles</taxon>
    </lineage>
</organism>
<evidence type="ECO:0000313" key="4">
    <source>
        <dbReference type="Proteomes" id="UP000030765"/>
    </source>
</evidence>
<dbReference type="EMBL" id="ATLV01023807">
    <property type="status" value="NOT_ANNOTATED_CDS"/>
    <property type="molecule type" value="Genomic_DNA"/>
</dbReference>
<dbReference type="VEuPathDB" id="VectorBase:ASIC017646"/>
<evidence type="ECO:0000313" key="3">
    <source>
        <dbReference type="EnsemblMetazoa" id="ASIC017646-PA"/>
    </source>
</evidence>
<sequence>MCSLGFAISSSYVEPYVDHKQESPYRSESVNAGPKTGLCLCPWAPSFGPRPRSAMRSFCSGHYAFMYTHYRPQTLYVCLLDRLLISPSTRPSIGQPSEGCHGTSVSSASLSTTRTSNWFLVCTSTGLGGLHSSRGSSLLDRNGTSAGTAHYDPGDGREIEEEIVPFPLGSEELLSLAKTNKFSRPEPDGVGVLSSSQI</sequence>
<accession>A0A084WHD5</accession>
<gene>
    <name evidence="2" type="ORF">ZHAS_00017646</name>
</gene>
<dbReference type="AlphaFoldDB" id="A0A084WHD5"/>
<reference evidence="2 4" key="1">
    <citation type="journal article" date="2014" name="BMC Genomics">
        <title>Genome sequence of Anopheles sinensis provides insight into genetics basis of mosquito competence for malaria parasites.</title>
        <authorList>
            <person name="Zhou D."/>
            <person name="Zhang D."/>
            <person name="Ding G."/>
            <person name="Shi L."/>
            <person name="Hou Q."/>
            <person name="Ye Y."/>
            <person name="Xu Y."/>
            <person name="Zhou H."/>
            <person name="Xiong C."/>
            <person name="Li S."/>
            <person name="Yu J."/>
            <person name="Hong S."/>
            <person name="Yu X."/>
            <person name="Zou P."/>
            <person name="Chen C."/>
            <person name="Chang X."/>
            <person name="Wang W."/>
            <person name="Lv Y."/>
            <person name="Sun Y."/>
            <person name="Ma L."/>
            <person name="Shen B."/>
            <person name="Zhu C."/>
        </authorList>
    </citation>
    <scope>NUCLEOTIDE SEQUENCE [LARGE SCALE GENOMIC DNA]</scope>
</reference>
<name>A0A084WHD5_ANOSI</name>